<accession>A0A8B8FV40</accession>
<keyword evidence="1" id="KW-0479">Metal-binding</keyword>
<dbReference type="GO" id="GO:0003677">
    <property type="term" value="F:DNA binding"/>
    <property type="evidence" value="ECO:0007669"/>
    <property type="project" value="InterPro"/>
</dbReference>
<keyword evidence="6" id="KW-1185">Reference proteome</keyword>
<dbReference type="PROSITE" id="PS50808">
    <property type="entry name" value="ZF_BED"/>
    <property type="match status" value="1"/>
</dbReference>
<evidence type="ECO:0000256" key="1">
    <source>
        <dbReference type="ARBA" id="ARBA00022723"/>
    </source>
</evidence>
<organism evidence="6 7">
    <name type="scientific">Sipha flava</name>
    <name type="common">yellow sugarcane aphid</name>
    <dbReference type="NCBI Taxonomy" id="143950"/>
    <lineage>
        <taxon>Eukaryota</taxon>
        <taxon>Metazoa</taxon>
        <taxon>Ecdysozoa</taxon>
        <taxon>Arthropoda</taxon>
        <taxon>Hexapoda</taxon>
        <taxon>Insecta</taxon>
        <taxon>Pterygota</taxon>
        <taxon>Neoptera</taxon>
        <taxon>Paraneoptera</taxon>
        <taxon>Hemiptera</taxon>
        <taxon>Sternorrhyncha</taxon>
        <taxon>Aphidomorpha</taxon>
        <taxon>Aphidoidea</taxon>
        <taxon>Aphididae</taxon>
        <taxon>Sipha</taxon>
    </lineage>
</organism>
<keyword evidence="2 4" id="KW-0863">Zinc-finger</keyword>
<dbReference type="GO" id="GO:0008270">
    <property type="term" value="F:zinc ion binding"/>
    <property type="evidence" value="ECO:0007669"/>
    <property type="project" value="UniProtKB-KW"/>
</dbReference>
<dbReference type="RefSeq" id="XP_025414687.1">
    <property type="nucleotide sequence ID" value="XM_025558902.1"/>
</dbReference>
<dbReference type="AlphaFoldDB" id="A0A8B8FV40"/>
<evidence type="ECO:0000313" key="6">
    <source>
        <dbReference type="Proteomes" id="UP000694846"/>
    </source>
</evidence>
<dbReference type="PANTHER" id="PTHR45913:SF22">
    <property type="entry name" value="SCAN BOX DOMAIN-CONTAINING PROTEIN"/>
    <property type="match status" value="1"/>
</dbReference>
<dbReference type="OrthoDB" id="6615979at2759"/>
<name>A0A8B8FV40_9HEMI</name>
<proteinExistence type="predicted"/>
<protein>
    <submittedName>
        <fullName evidence="7">Protein ZBED8-like</fullName>
    </submittedName>
</protein>
<evidence type="ECO:0000259" key="5">
    <source>
        <dbReference type="PROSITE" id="PS50808"/>
    </source>
</evidence>
<evidence type="ECO:0000256" key="3">
    <source>
        <dbReference type="ARBA" id="ARBA00022833"/>
    </source>
</evidence>
<dbReference type="Proteomes" id="UP000694846">
    <property type="component" value="Unplaced"/>
</dbReference>
<evidence type="ECO:0000313" key="7">
    <source>
        <dbReference type="RefSeq" id="XP_025414687.1"/>
    </source>
</evidence>
<gene>
    <name evidence="7" type="primary">LOC112686552</name>
</gene>
<dbReference type="InterPro" id="IPR003656">
    <property type="entry name" value="Znf_BED"/>
</dbReference>
<dbReference type="PANTHER" id="PTHR45913">
    <property type="entry name" value="EPM2A-INTERACTING PROTEIN 1"/>
    <property type="match status" value="1"/>
</dbReference>
<dbReference type="GeneID" id="112686552"/>
<evidence type="ECO:0000256" key="4">
    <source>
        <dbReference type="PROSITE-ProRule" id="PRU00027"/>
    </source>
</evidence>
<evidence type="ECO:0000256" key="2">
    <source>
        <dbReference type="ARBA" id="ARBA00022771"/>
    </source>
</evidence>
<keyword evidence="3" id="KW-0862">Zinc</keyword>
<sequence length="376" mass="43239">MSMSKKRNINNSYELFGYTFITERNGTQKPQCFICRKVLANGSMKPAKLKEHLVSLHPQHMSDNSEVFLTKKTRFEKSGTLSQLGFVPPQKPCLEASYKVAYCNARNKKPHTIDESLIKSCALEMVELVCGLEQRKKVEAFIPLSNNTIYSRISDMSTNILEQVLAELDLSPFLFSMQLDESTNISQCSQLLVFVRYIYSGTSKEEFLFCQPLLKNTKAIEKEIPNIIITHCFLHRHALASKTLPTDLKEIMTTAVKVVNFIRSRALHHRLFKVLCQEMGAEHEVLLYYTEAYPRAVSRAMQFFISFVTTYLCESGFSLMAIIKIKSRNRLDIKDDMHVALSNKVPDFKKIIISKRQQTSHKKSLLCRYVSNYVQM</sequence>
<reference evidence="7" key="1">
    <citation type="submission" date="2025-08" db="UniProtKB">
        <authorList>
            <consortium name="RefSeq"/>
        </authorList>
    </citation>
    <scope>IDENTIFICATION</scope>
    <source>
        <tissue evidence="7">Whole body</tissue>
    </source>
</reference>
<feature type="domain" description="BED-type" evidence="5">
    <location>
        <begin position="7"/>
        <end position="64"/>
    </location>
</feature>